<dbReference type="Pfam" id="PF25166">
    <property type="entry name" value="CoiA_C"/>
    <property type="match status" value="1"/>
</dbReference>
<sequence length="399" mass="47368">MLTACTKTGKKLCLGFDYRKETLLDLRRKEEFVCPVCGEGVLLKLGDQRIFHFAHKQGSICRDEFENESSYHMEGKRQLFQWLIRQKIPSVLEYYDREIQQRPDIMFQHKGKKYALEYQCSTIPEKVFQKRTKTYLENDYVPLWIISSSHIHQKRKEIIALSNFHYLFLRSTSSGNLYIPTYCPEKHLFQLVESITSFTIKNAFVEYFNYPPSKVELDALLEPEKKIHLNLSTWNSENERFILNWALHPQSGQKIFLQEIYNRGLNLFLLPPEIGLPVSYSLLIQTPPIIWQTYLFLDVLANKNPNDSITFQELTFHFNKRIQRKNIILRKLPQLEQLNPILAQIEYLQALEQLEVLQRKGENVFQVQRKIIIPKSNREREEAKQLFYQKNCNILSKNK</sequence>
<accession>A0ABW8RT38</accession>
<feature type="domain" description="Competence protein CoiA-like N-terminal" evidence="2">
    <location>
        <begin position="18"/>
        <end position="62"/>
    </location>
</feature>
<dbReference type="Pfam" id="PF25164">
    <property type="entry name" value="CoiA_N"/>
    <property type="match status" value="1"/>
</dbReference>
<dbReference type="Pfam" id="PF06054">
    <property type="entry name" value="CoiA_nuc"/>
    <property type="match status" value="1"/>
</dbReference>
<reference evidence="4 5" key="1">
    <citation type="submission" date="2024-11" db="EMBL/GenBank/DDBJ databases">
        <authorList>
            <person name="Lucas J.A."/>
        </authorList>
    </citation>
    <scope>NUCLEOTIDE SEQUENCE [LARGE SCALE GENOMIC DNA]</scope>
    <source>
        <strain evidence="4 5">Z 5.4</strain>
    </source>
</reference>
<dbReference type="RefSeq" id="WP_406583695.1">
    <property type="nucleotide sequence ID" value="NZ_JBJHQH010000040.1"/>
</dbReference>
<dbReference type="Proteomes" id="UP001623041">
    <property type="component" value="Unassembled WGS sequence"/>
</dbReference>
<evidence type="ECO:0000313" key="5">
    <source>
        <dbReference type="Proteomes" id="UP001623041"/>
    </source>
</evidence>
<dbReference type="InterPro" id="IPR057252">
    <property type="entry name" value="CoiA_C"/>
</dbReference>
<proteinExistence type="predicted"/>
<dbReference type="EMBL" id="JBJHQH010000040">
    <property type="protein sequence ID" value="MFK9095301.1"/>
    <property type="molecule type" value="Genomic_DNA"/>
</dbReference>
<evidence type="ECO:0000259" key="3">
    <source>
        <dbReference type="Pfam" id="PF25166"/>
    </source>
</evidence>
<dbReference type="InterPro" id="IPR057253">
    <property type="entry name" value="CoiA-like_N"/>
</dbReference>
<comment type="caution">
    <text evidence="4">The sequence shown here is derived from an EMBL/GenBank/DDBJ whole genome shotgun (WGS) entry which is preliminary data.</text>
</comment>
<feature type="domain" description="Competence protein CoiA nuclease-like" evidence="1">
    <location>
        <begin position="68"/>
        <end position="224"/>
    </location>
</feature>
<dbReference type="PIRSF" id="PIRSF007487">
    <property type="entry name" value="Competence-induced_CoiA_bac"/>
    <property type="match status" value="1"/>
</dbReference>
<evidence type="ECO:0000259" key="1">
    <source>
        <dbReference type="Pfam" id="PF06054"/>
    </source>
</evidence>
<evidence type="ECO:0000259" key="2">
    <source>
        <dbReference type="Pfam" id="PF25164"/>
    </source>
</evidence>
<gene>
    <name evidence="4" type="ORF">ACJEBI_28110</name>
</gene>
<name>A0ABW8RT38_9BACI</name>
<keyword evidence="5" id="KW-1185">Reference proteome</keyword>
<organism evidence="4 5">
    <name type="scientific">Bacillus salipaludis</name>
    <dbReference type="NCBI Taxonomy" id="2547811"/>
    <lineage>
        <taxon>Bacteria</taxon>
        <taxon>Bacillati</taxon>
        <taxon>Bacillota</taxon>
        <taxon>Bacilli</taxon>
        <taxon>Bacillales</taxon>
        <taxon>Bacillaceae</taxon>
        <taxon>Bacillus</taxon>
    </lineage>
</organism>
<protein>
    <submittedName>
        <fullName evidence="4">Competence protein CoiA</fullName>
    </submittedName>
</protein>
<feature type="domain" description="Competence protein CoiA C-terminal" evidence="3">
    <location>
        <begin position="232"/>
        <end position="377"/>
    </location>
</feature>
<dbReference type="InterPro" id="IPR010330">
    <property type="entry name" value="CoiA_nuc"/>
</dbReference>
<evidence type="ECO:0000313" key="4">
    <source>
        <dbReference type="EMBL" id="MFK9095301.1"/>
    </source>
</evidence>
<dbReference type="InterPro" id="IPR021176">
    <property type="entry name" value="Competence-induced_CoiA"/>
</dbReference>